<sequence>MLWKKENKLKIRTAGVQDLETVSRIHALSWKTAYRGILPDDFLDQLSYRRWVAPLKDMMEQGLEIRVIEEEEKPFGCITFSAARDQAFAGWGEIVSFHLLLEARGKGYGRLLIQDAMRQLKEKGYSKIYLWVLEKNERARRFYEKNGFTWNGDRLEGEEGGRKVTDLRYVLSFPKTNLS</sequence>
<gene>
    <name evidence="4" type="ORF">CLOLEP_03948</name>
</gene>
<accession>A7VZB9</accession>
<dbReference type="InterPro" id="IPR000182">
    <property type="entry name" value="GNAT_dom"/>
</dbReference>
<comment type="caution">
    <text evidence="4">The sequence shown here is derived from an EMBL/GenBank/DDBJ whole genome shotgun (WGS) entry which is preliminary data.</text>
</comment>
<feature type="domain" description="N-acetyltransferase" evidence="3">
    <location>
        <begin position="9"/>
        <end position="174"/>
    </location>
</feature>
<dbReference type="SUPFAM" id="SSF55729">
    <property type="entry name" value="Acyl-CoA N-acyltransferases (Nat)"/>
    <property type="match status" value="1"/>
</dbReference>
<reference evidence="4 5" key="1">
    <citation type="submission" date="2007-08" db="EMBL/GenBank/DDBJ databases">
        <title>Draft genome sequence of Clostridium leptum (DSM 753).</title>
        <authorList>
            <person name="Sudarsanam P."/>
            <person name="Ley R."/>
            <person name="Guruge J."/>
            <person name="Turnbaugh P.J."/>
            <person name="Mahowald M."/>
            <person name="Liep D."/>
            <person name="Gordon J."/>
        </authorList>
    </citation>
    <scope>NUCLEOTIDE SEQUENCE [LARGE SCALE GENOMIC DNA]</scope>
    <source>
        <strain evidence="4 5">DSM 753</strain>
    </source>
</reference>
<dbReference type="Proteomes" id="UP000003490">
    <property type="component" value="Unassembled WGS sequence"/>
</dbReference>
<dbReference type="HOGENOM" id="CLU_013985_18_2_9"/>
<proteinExistence type="predicted"/>
<evidence type="ECO:0000259" key="3">
    <source>
        <dbReference type="PROSITE" id="PS51186"/>
    </source>
</evidence>
<keyword evidence="2" id="KW-0012">Acyltransferase</keyword>
<name>A7VZB9_9FIRM</name>
<dbReference type="AlphaFoldDB" id="A7VZB9"/>
<keyword evidence="1 4" id="KW-0808">Transferase</keyword>
<dbReference type="PROSITE" id="PS51186">
    <property type="entry name" value="GNAT"/>
    <property type="match status" value="1"/>
</dbReference>
<dbReference type="GO" id="GO:0016747">
    <property type="term" value="F:acyltransferase activity, transferring groups other than amino-acyl groups"/>
    <property type="evidence" value="ECO:0007669"/>
    <property type="project" value="InterPro"/>
</dbReference>
<dbReference type="InterPro" id="IPR016181">
    <property type="entry name" value="Acyl_CoA_acyltransferase"/>
</dbReference>
<evidence type="ECO:0000313" key="4">
    <source>
        <dbReference type="EMBL" id="EDO59897.1"/>
    </source>
</evidence>
<evidence type="ECO:0000313" key="5">
    <source>
        <dbReference type="Proteomes" id="UP000003490"/>
    </source>
</evidence>
<protein>
    <submittedName>
        <fullName evidence="4">Acetyltransferase, GNAT family</fullName>
    </submittedName>
</protein>
<evidence type="ECO:0000256" key="2">
    <source>
        <dbReference type="ARBA" id="ARBA00023315"/>
    </source>
</evidence>
<dbReference type="PANTHER" id="PTHR43420:SF43">
    <property type="entry name" value="SPERMINE_SPERMIDINE ACETYLTRANSFERASE"/>
    <property type="match status" value="1"/>
</dbReference>
<dbReference type="InterPro" id="IPR050680">
    <property type="entry name" value="YpeA/RimI_acetyltransf"/>
</dbReference>
<dbReference type="EMBL" id="ABCB02000021">
    <property type="protein sequence ID" value="EDO59897.1"/>
    <property type="molecule type" value="Genomic_DNA"/>
</dbReference>
<organism evidence="4 5">
    <name type="scientific">[Clostridium] leptum DSM 753</name>
    <dbReference type="NCBI Taxonomy" id="428125"/>
    <lineage>
        <taxon>Bacteria</taxon>
        <taxon>Bacillati</taxon>
        <taxon>Bacillota</taxon>
        <taxon>Clostridia</taxon>
        <taxon>Eubacteriales</taxon>
        <taxon>Oscillospiraceae</taxon>
        <taxon>Oscillospiraceae incertae sedis</taxon>
    </lineage>
</organism>
<dbReference type="CDD" id="cd04301">
    <property type="entry name" value="NAT_SF"/>
    <property type="match status" value="1"/>
</dbReference>
<dbReference type="eggNOG" id="COG0456">
    <property type="taxonomic scope" value="Bacteria"/>
</dbReference>
<dbReference type="Gene3D" id="3.40.630.30">
    <property type="match status" value="1"/>
</dbReference>
<evidence type="ECO:0000256" key="1">
    <source>
        <dbReference type="ARBA" id="ARBA00022679"/>
    </source>
</evidence>
<dbReference type="PANTHER" id="PTHR43420">
    <property type="entry name" value="ACETYLTRANSFERASE"/>
    <property type="match status" value="1"/>
</dbReference>
<dbReference type="Pfam" id="PF00583">
    <property type="entry name" value="Acetyltransf_1"/>
    <property type="match status" value="1"/>
</dbReference>
<reference evidence="4 5" key="2">
    <citation type="submission" date="2007-08" db="EMBL/GenBank/DDBJ databases">
        <authorList>
            <person name="Fulton L."/>
            <person name="Clifton S."/>
            <person name="Fulton B."/>
            <person name="Xu J."/>
            <person name="Minx P."/>
            <person name="Pepin K.H."/>
            <person name="Johnson M."/>
            <person name="Thiruvilangam P."/>
            <person name="Bhonagiri V."/>
            <person name="Nash W.E."/>
            <person name="Wang C."/>
            <person name="Mardis E.R."/>
            <person name="Wilson R.K."/>
        </authorList>
    </citation>
    <scope>NUCLEOTIDE SEQUENCE [LARGE SCALE GENOMIC DNA]</scope>
    <source>
        <strain evidence="4 5">DSM 753</strain>
    </source>
</reference>